<accession>A0A8K1ZYL6</accession>
<dbReference type="InterPro" id="IPR018712">
    <property type="entry name" value="Tle1-like_cat"/>
</dbReference>
<dbReference type="EMBL" id="WVIC01000012">
    <property type="protein sequence ID" value="NCJ06386.1"/>
    <property type="molecule type" value="Genomic_DNA"/>
</dbReference>
<gene>
    <name evidence="2" type="ORF">GS597_07650</name>
</gene>
<dbReference type="Proteomes" id="UP000607397">
    <property type="component" value="Unassembled WGS sequence"/>
</dbReference>
<name>A0A8K1ZYL6_9CYAN</name>
<evidence type="ECO:0000313" key="2">
    <source>
        <dbReference type="EMBL" id="NCJ06386.1"/>
    </source>
</evidence>
<organism evidence="2 3">
    <name type="scientific">Petrachloros mirabilis ULC683</name>
    <dbReference type="NCBI Taxonomy" id="2781853"/>
    <lineage>
        <taxon>Bacteria</taxon>
        <taxon>Bacillati</taxon>
        <taxon>Cyanobacteriota</taxon>
        <taxon>Cyanophyceae</taxon>
        <taxon>Synechococcales</taxon>
        <taxon>Petrachlorosaceae</taxon>
        <taxon>Petrachloros</taxon>
        <taxon>Petrachloros mirabilis</taxon>
    </lineage>
</organism>
<dbReference type="AlphaFoldDB" id="A0A8K1ZYL6"/>
<feature type="domain" description="T6SS Phospholipase effector Tle1-like catalytic" evidence="1">
    <location>
        <begin position="2"/>
        <end position="258"/>
    </location>
</feature>
<comment type="caution">
    <text evidence="2">The sequence shown here is derived from an EMBL/GenBank/DDBJ whole genome shotgun (WGS) entry which is preliminary data.</text>
</comment>
<dbReference type="RefSeq" id="WP_161824866.1">
    <property type="nucleotide sequence ID" value="NZ_WVIC01000012.1"/>
</dbReference>
<dbReference type="PANTHER" id="PTHR33840:SF1">
    <property type="entry name" value="TLE1 PHOSPHOLIPASE DOMAIN-CONTAINING PROTEIN"/>
    <property type="match status" value="1"/>
</dbReference>
<reference evidence="2" key="1">
    <citation type="submission" date="2019-12" db="EMBL/GenBank/DDBJ databases">
        <title>High-Quality draft genome sequences of three cyanobacteria isolated from the limestone walls of the Old Cathedral of Coimbra.</title>
        <authorList>
            <person name="Tiago I."/>
            <person name="Soares F."/>
            <person name="Portugal A."/>
        </authorList>
    </citation>
    <scope>NUCLEOTIDE SEQUENCE [LARGE SCALE GENOMIC DNA]</scope>
    <source>
        <strain evidence="2">C</strain>
    </source>
</reference>
<evidence type="ECO:0000313" key="3">
    <source>
        <dbReference type="Proteomes" id="UP000607397"/>
    </source>
</evidence>
<sequence length="354" mass="39925">MKRLIVCCDGTWQDLNTAFPTNVVKMCQAIQPVANDGCRQSIFYGRGLGTRPRDRLPGGALGRGIDLEIQDAYLFLCLNYEPGDELYLFGYSRGAYTVRSVIGLINCSGLLKRHNTRKLQQAYKIYRDPEIKPSHPIAQAFRAENGNRVSITLLGCWDTVGSLGIPDLVPWLPLNNWINRQYQFHNTTLSRIIQRALHAVAIDERRRVFDLTPMEQNPEHTGQLLRQVWFPGNHGCVGGGAAATQELSNATFLWMIQQISQLGLGLGLDTSPVEAGVDVDHRCDFQNKTGLFGALGGTIWRQIPAKSFKLLHESAQWRWCDRSDYRPANLRQYEANLDAQCQNGLRRLNENARN</sequence>
<dbReference type="Pfam" id="PF09994">
    <property type="entry name" value="T6SS_Tle1-like_cat"/>
    <property type="match status" value="1"/>
</dbReference>
<protein>
    <submittedName>
        <fullName evidence="2">DUF2235 domain-containing protein</fullName>
    </submittedName>
</protein>
<proteinExistence type="predicted"/>
<dbReference type="PANTHER" id="PTHR33840">
    <property type="match status" value="1"/>
</dbReference>
<keyword evidence="3" id="KW-1185">Reference proteome</keyword>
<evidence type="ECO:0000259" key="1">
    <source>
        <dbReference type="Pfam" id="PF09994"/>
    </source>
</evidence>